<keyword evidence="6" id="KW-0046">Antibiotic resistance</keyword>
<dbReference type="Proteomes" id="UP000011016">
    <property type="component" value="Unassembled WGS sequence"/>
</dbReference>
<dbReference type="GO" id="GO:0016887">
    <property type="term" value="F:ATP hydrolysis activity"/>
    <property type="evidence" value="ECO:0007669"/>
    <property type="project" value="InterPro"/>
</dbReference>
<reference evidence="10 11" key="2">
    <citation type="submission" date="2012-08" db="EMBL/GenBank/DDBJ databases">
        <title>The Genome Sequence of Turicella otitidis ATCC 51513.</title>
        <authorList>
            <consortium name="The Broad Institute Genome Sequencing Platform"/>
            <person name="Earl A."/>
            <person name="Ward D."/>
            <person name="Feldgarden M."/>
            <person name="Gevers D."/>
            <person name="Huys G."/>
            <person name="Walker B."/>
            <person name="Young S.K."/>
            <person name="Zeng Q."/>
            <person name="Gargeya S."/>
            <person name="Fitzgerald M."/>
            <person name="Haas B."/>
            <person name="Abouelleil A."/>
            <person name="Alvarado L."/>
            <person name="Arachchi H.M."/>
            <person name="Berlin A.M."/>
            <person name="Chapman S.B."/>
            <person name="Goldberg J."/>
            <person name="Griggs A."/>
            <person name="Gujja S."/>
            <person name="Hansen M."/>
            <person name="Howarth C."/>
            <person name="Imamovic A."/>
            <person name="Larimer J."/>
            <person name="McCowen C."/>
            <person name="Montmayeur A."/>
            <person name="Murphy C."/>
            <person name="Neiman D."/>
            <person name="Pearson M."/>
            <person name="Priest M."/>
            <person name="Roberts A."/>
            <person name="Saif S."/>
            <person name="Shea T."/>
            <person name="Sisk P."/>
            <person name="Sykes S."/>
            <person name="Wortman J."/>
            <person name="Nusbaum C."/>
            <person name="Birren B."/>
        </authorList>
    </citation>
    <scope>NUCLEOTIDE SEQUENCE [LARGE SCALE GENOMIC DNA]</scope>
    <source>
        <strain evidence="10 11">ATCC 51513</strain>
    </source>
</reference>
<evidence type="ECO:0000256" key="7">
    <source>
        <dbReference type="SAM" id="MobiDB-lite"/>
    </source>
</evidence>
<evidence type="ECO:0000256" key="2">
    <source>
        <dbReference type="ARBA" id="ARBA00005417"/>
    </source>
</evidence>
<dbReference type="EMBL" id="CAJZ01000123">
    <property type="protein sequence ID" value="CCI83648.1"/>
    <property type="molecule type" value="Genomic_DNA"/>
</dbReference>
<dbReference type="OrthoDB" id="9804819at2"/>
<feature type="domain" description="ABC transporter" evidence="8">
    <location>
        <begin position="11"/>
        <end position="242"/>
    </location>
</feature>
<dbReference type="Pfam" id="PF00005">
    <property type="entry name" value="ABC_tran"/>
    <property type="match status" value="1"/>
</dbReference>
<dbReference type="InterPro" id="IPR027417">
    <property type="entry name" value="P-loop_NTPase"/>
</dbReference>
<dbReference type="GO" id="GO:0005524">
    <property type="term" value="F:ATP binding"/>
    <property type="evidence" value="ECO:0007669"/>
    <property type="project" value="UniProtKB-KW"/>
</dbReference>
<keyword evidence="5" id="KW-0067">ATP-binding</keyword>
<accession>I7IXA0</accession>
<dbReference type="EMBL" id="AHAE01000048">
    <property type="protein sequence ID" value="EJZ81971.1"/>
    <property type="molecule type" value="Genomic_DNA"/>
</dbReference>
<dbReference type="eggNOG" id="COG1131">
    <property type="taxonomic scope" value="Bacteria"/>
</dbReference>
<evidence type="ECO:0000313" key="11">
    <source>
        <dbReference type="Proteomes" id="UP000006078"/>
    </source>
</evidence>
<dbReference type="GO" id="GO:0046677">
    <property type="term" value="P:response to antibiotic"/>
    <property type="evidence" value="ECO:0007669"/>
    <property type="project" value="UniProtKB-KW"/>
</dbReference>
<dbReference type="SUPFAM" id="SSF52540">
    <property type="entry name" value="P-loop containing nucleoside triphosphate hydrolases"/>
    <property type="match status" value="1"/>
</dbReference>
<comment type="similarity">
    <text evidence="2">Belongs to the ABC transporter superfamily.</text>
</comment>
<feature type="region of interest" description="Disordered" evidence="7">
    <location>
        <begin position="232"/>
        <end position="265"/>
    </location>
</feature>
<dbReference type="Proteomes" id="UP000006078">
    <property type="component" value="Unassembled WGS sequence"/>
</dbReference>
<dbReference type="PROSITE" id="PS50893">
    <property type="entry name" value="ABC_TRANSPORTER_2"/>
    <property type="match status" value="1"/>
</dbReference>
<dbReference type="RefSeq" id="WP_004600997.1">
    <property type="nucleotide sequence ID" value="NZ_HF541867.1"/>
</dbReference>
<protein>
    <recommendedName>
        <fullName evidence="8">ABC transporter domain-containing protein</fullName>
    </recommendedName>
</protein>
<dbReference type="PANTHER" id="PTHR42711">
    <property type="entry name" value="ABC TRANSPORTER ATP-BINDING PROTEIN"/>
    <property type="match status" value="1"/>
</dbReference>
<name>I7IXA0_9CORY</name>
<evidence type="ECO:0000256" key="1">
    <source>
        <dbReference type="ARBA" id="ARBA00004202"/>
    </source>
</evidence>
<evidence type="ECO:0000313" key="10">
    <source>
        <dbReference type="EMBL" id="EJZ81971.1"/>
    </source>
</evidence>
<evidence type="ECO:0000313" key="12">
    <source>
        <dbReference type="Proteomes" id="UP000011016"/>
    </source>
</evidence>
<gene>
    <name evidence="9" type="ORF">BN46_0919</name>
    <name evidence="10" type="ORF">HMPREF9719_01107</name>
</gene>
<comment type="subcellular location">
    <subcellularLocation>
        <location evidence="1">Cell membrane</location>
        <topology evidence="1">Peripheral membrane protein</topology>
    </subcellularLocation>
</comment>
<dbReference type="PANTHER" id="PTHR42711:SF5">
    <property type="entry name" value="ABC TRANSPORTER ATP-BINDING PROTEIN NATA"/>
    <property type="match status" value="1"/>
</dbReference>
<dbReference type="HOGENOM" id="CLU_000604_1_2_11"/>
<evidence type="ECO:0000256" key="3">
    <source>
        <dbReference type="ARBA" id="ARBA00022448"/>
    </source>
</evidence>
<sequence>MTAPPTADRMLSLREVSKAYRGGKKANDAVSLDLRPGELVALLGHNGAGKSTLLKQIIGVLKPSSGSITYGPLDFVADPASARLYAATMPQDYSPLEGVTPYQAITSIAKIRGMNRRRARAAAEELIELLDIAAWRDIRGTKLSGGLRRLTSYAMATVARTEILLIDEPTNDVDPPRRELLWSHLRGLADEGRIVFVVTHNLMEVQRVADRCVLMDQGRIVTDLGGCGLRGADAHREPRGRLPPPRRRAARPARRAHDRGRRPQARRLLARAGGRPCRTAWVVGLVARGEASGYRLSPPTLESLYKEYADDH</sequence>
<dbReference type="Gene3D" id="3.40.50.300">
    <property type="entry name" value="P-loop containing nucleotide triphosphate hydrolases"/>
    <property type="match status" value="1"/>
</dbReference>
<evidence type="ECO:0000256" key="4">
    <source>
        <dbReference type="ARBA" id="ARBA00022741"/>
    </source>
</evidence>
<dbReference type="STRING" id="29321.AAV33_06270"/>
<evidence type="ECO:0000256" key="5">
    <source>
        <dbReference type="ARBA" id="ARBA00022840"/>
    </source>
</evidence>
<dbReference type="InterPro" id="IPR003593">
    <property type="entry name" value="AAA+_ATPase"/>
</dbReference>
<dbReference type="GO" id="GO:0005886">
    <property type="term" value="C:plasma membrane"/>
    <property type="evidence" value="ECO:0007669"/>
    <property type="project" value="UniProtKB-SubCell"/>
</dbReference>
<keyword evidence="11" id="KW-1185">Reference proteome</keyword>
<dbReference type="CDD" id="cd03230">
    <property type="entry name" value="ABC_DR_subfamily_A"/>
    <property type="match status" value="1"/>
</dbReference>
<feature type="compositionally biased region" description="Basic residues" evidence="7">
    <location>
        <begin position="244"/>
        <end position="265"/>
    </location>
</feature>
<evidence type="ECO:0000259" key="8">
    <source>
        <dbReference type="PROSITE" id="PS50893"/>
    </source>
</evidence>
<keyword evidence="4" id="KW-0547">Nucleotide-binding</keyword>
<dbReference type="InterPro" id="IPR003439">
    <property type="entry name" value="ABC_transporter-like_ATP-bd"/>
</dbReference>
<dbReference type="AlphaFoldDB" id="I7IXA0"/>
<organism evidence="9 12">
    <name type="scientific">Corynebacterium otitidis ATCC 51513</name>
    <dbReference type="NCBI Taxonomy" id="883169"/>
    <lineage>
        <taxon>Bacteria</taxon>
        <taxon>Bacillati</taxon>
        <taxon>Actinomycetota</taxon>
        <taxon>Actinomycetes</taxon>
        <taxon>Mycobacteriales</taxon>
        <taxon>Corynebacteriaceae</taxon>
        <taxon>Corynebacterium</taxon>
    </lineage>
</organism>
<dbReference type="InterPro" id="IPR050763">
    <property type="entry name" value="ABC_transporter_ATP-binding"/>
</dbReference>
<comment type="caution">
    <text evidence="9">The sequence shown here is derived from an EMBL/GenBank/DDBJ whole genome shotgun (WGS) entry which is preliminary data.</text>
</comment>
<keyword evidence="3" id="KW-0813">Transport</keyword>
<evidence type="ECO:0000256" key="6">
    <source>
        <dbReference type="ARBA" id="ARBA00023251"/>
    </source>
</evidence>
<evidence type="ECO:0000313" key="9">
    <source>
        <dbReference type="EMBL" id="CCI83648.1"/>
    </source>
</evidence>
<dbReference type="SMART" id="SM00382">
    <property type="entry name" value="AAA"/>
    <property type="match status" value="1"/>
</dbReference>
<proteinExistence type="inferred from homology"/>
<reference evidence="9 12" key="1">
    <citation type="journal article" date="2012" name="J. Bacteriol.">
        <title>Draft Genome Sequence of Turicella otitidis ATCC 51513, Isolated from Middle Ear Fluid from a Child with Otitis Media.</title>
        <authorList>
            <person name="Brinkrolf K."/>
            <person name="Schneider J."/>
            <person name="Knecht M."/>
            <person name="Ruckert C."/>
            <person name="Tauch A."/>
        </authorList>
    </citation>
    <scope>NUCLEOTIDE SEQUENCE [LARGE SCALE GENOMIC DNA]</scope>
    <source>
        <strain evidence="9 12">ATCC 51513</strain>
    </source>
</reference>